<name>A0A937ALK7_9BACT</name>
<evidence type="ECO:0008006" key="3">
    <source>
        <dbReference type="Google" id="ProtNLM"/>
    </source>
</evidence>
<protein>
    <recommendedName>
        <fullName evidence="3">TonB C-terminal domain-containing protein</fullName>
    </recommendedName>
</protein>
<keyword evidence="2" id="KW-1185">Reference proteome</keyword>
<dbReference type="AlphaFoldDB" id="A0A937ALK7"/>
<organism evidence="1 2">
    <name type="scientific">Marivirga atlantica</name>
    <dbReference type="NCBI Taxonomy" id="1548457"/>
    <lineage>
        <taxon>Bacteria</taxon>
        <taxon>Pseudomonadati</taxon>
        <taxon>Bacteroidota</taxon>
        <taxon>Cytophagia</taxon>
        <taxon>Cytophagales</taxon>
        <taxon>Marivirgaceae</taxon>
        <taxon>Marivirga</taxon>
    </lineage>
</organism>
<proteinExistence type="predicted"/>
<dbReference type="EMBL" id="JAERQG010000001">
    <property type="protein sequence ID" value="MBL0764937.1"/>
    <property type="molecule type" value="Genomic_DNA"/>
</dbReference>
<reference evidence="1" key="1">
    <citation type="submission" date="2021-01" db="EMBL/GenBank/DDBJ databases">
        <title>Marivirga sp. nov., isolated from intertidal surface sediments.</title>
        <authorList>
            <person name="Zhang M."/>
        </authorList>
    </citation>
    <scope>NUCLEOTIDE SEQUENCE</scope>
    <source>
        <strain evidence="1">SM1354</strain>
    </source>
</reference>
<gene>
    <name evidence="1" type="ORF">JKP34_06720</name>
</gene>
<sequence length="157" mass="17737">MKKNLLAIAINLSIISLCYSQNSDQKPKAEFPGGNEAFGDFIVHQLCCSDNALYDCENARVYVRFAIDTTGQIITSETQIVNGKDRVSDKTQKKIIAAFNASPQWDIFGEMPSDQNIMFPRVMPLSLTPNGLSSMRKDYKKELKRQKKEAKRKAKNK</sequence>
<evidence type="ECO:0000313" key="2">
    <source>
        <dbReference type="Proteomes" id="UP000642920"/>
    </source>
</evidence>
<comment type="caution">
    <text evidence="1">The sequence shown here is derived from an EMBL/GenBank/DDBJ whole genome shotgun (WGS) entry which is preliminary data.</text>
</comment>
<dbReference type="Proteomes" id="UP000642920">
    <property type="component" value="Unassembled WGS sequence"/>
</dbReference>
<dbReference type="RefSeq" id="WP_201918974.1">
    <property type="nucleotide sequence ID" value="NZ_JAERQG010000001.1"/>
</dbReference>
<accession>A0A937ALK7</accession>
<evidence type="ECO:0000313" key="1">
    <source>
        <dbReference type="EMBL" id="MBL0764937.1"/>
    </source>
</evidence>